<evidence type="ECO:0008006" key="4">
    <source>
        <dbReference type="Google" id="ProtNLM"/>
    </source>
</evidence>
<gene>
    <name evidence="2" type="ORF">FHL15_007435</name>
</gene>
<feature type="compositionally biased region" description="Polar residues" evidence="1">
    <location>
        <begin position="365"/>
        <end position="374"/>
    </location>
</feature>
<evidence type="ECO:0000313" key="3">
    <source>
        <dbReference type="Proteomes" id="UP000319160"/>
    </source>
</evidence>
<proteinExistence type="predicted"/>
<keyword evidence="3" id="KW-1185">Reference proteome</keyword>
<reference evidence="3" key="1">
    <citation type="submission" date="2019-06" db="EMBL/GenBank/DDBJ databases">
        <title>Draft genome sequence of the griseofulvin-producing fungus Xylaria cubensis strain G536.</title>
        <authorList>
            <person name="Mead M.E."/>
            <person name="Raja H.A."/>
            <person name="Steenwyk J.L."/>
            <person name="Knowles S.L."/>
            <person name="Oberlies N.H."/>
            <person name="Rokas A."/>
        </authorList>
    </citation>
    <scope>NUCLEOTIDE SEQUENCE [LARGE SCALE GENOMIC DNA]</scope>
    <source>
        <strain evidence="3">G536</strain>
    </source>
</reference>
<comment type="caution">
    <text evidence="2">The sequence shown here is derived from an EMBL/GenBank/DDBJ whole genome shotgun (WGS) entry which is preliminary data.</text>
</comment>
<dbReference type="STRING" id="2512241.A0A553HUL7"/>
<feature type="compositionally biased region" description="Polar residues" evidence="1">
    <location>
        <begin position="204"/>
        <end position="227"/>
    </location>
</feature>
<organism evidence="2 3">
    <name type="scientific">Xylaria flabelliformis</name>
    <dbReference type="NCBI Taxonomy" id="2512241"/>
    <lineage>
        <taxon>Eukaryota</taxon>
        <taxon>Fungi</taxon>
        <taxon>Dikarya</taxon>
        <taxon>Ascomycota</taxon>
        <taxon>Pezizomycotina</taxon>
        <taxon>Sordariomycetes</taxon>
        <taxon>Xylariomycetidae</taxon>
        <taxon>Xylariales</taxon>
        <taxon>Xylariaceae</taxon>
        <taxon>Xylaria</taxon>
    </lineage>
</organism>
<feature type="compositionally biased region" description="Polar residues" evidence="1">
    <location>
        <begin position="23"/>
        <end position="34"/>
    </location>
</feature>
<dbReference type="PANTHER" id="PTHR48138">
    <property type="entry name" value="KERATINOCYTE PROLINE-RICH PROTEIN-RELATED"/>
    <property type="match status" value="1"/>
</dbReference>
<accession>A0A553HUL7</accession>
<sequence>MSHYTSDHPPPLPPRSPRPPITGYTTSSQYSISSFPPPPPPPPGLPPRTSAISPTPPGPPPPLPPRPAGYETRTPSNHPAPFVHHPSTDRAPASPNYQFASDLPLPPSPSLGPPPPYSAFVADISHSPPHQPRPEKSAAPNAAHSPLPSPVSGLTSPTIWANLPPPPPGPPPQLSPHHSPGIFQYSYNSSHSSSPIGAPSGASVTQSSHEPVKHQINSPSEAYNNDLSAPISPSEVPHKDQPPASSLQIEKKPEVSTFSHLEKPQIEAHSASIPLPNQTVKFHAVPPDDISDKVSPSISQSSQHPPLESSFQSLHISSTPPVPPKTPLVSGSTQDRPHEPVISASGSQPGYSKPSYKAYVPPPYGSSSKTTSPASGAANHPSLQQSVAPQARPAAQHIPAPRAVTWCIDTPITFMTDWYWHPEAADFQICSRCYVDYIHETAFRSEFRSARPADRKPRVCRFSKARMKDHLWKAAVASGSSREAVAWMRSRAAIPDCRGVEGVRRNAATGIKWFAPRNSDDVPNFLVCEACREDKLQTNQFAGRFAACRSSQPDDAVWACDMAIPFVEREYEEKGKRDDWVGFTVESKARLATQPCPETQGVSVYTRKWFVPKAGPRGFVLCAACFSDQVLHTGEEGKWEVAQGLRNKIHCARGIYNIRIIMALADQKKDWRLFWDVVTRLEREKTCEEDGIVDGVWYTLPSNPRDFGVCSACYLSIVEPLGVAEFWVRKRDVTPGTKVLCSFNMAHPKVWKFVPRLLEMYWTLDPSALDEYASLYASIPLCLRDEDRPNLRWYGWKDCMICPECYLDFARHSPLAKMMELHDTLLTDSVSKYTPYIFPFHSIGKDHAYSEAFKPEPYTDLRCSVCEMYSQRMRTLYTECGSTNPPNLKSLLEYSTQRRQVYMETIPQARMMMSQAKMALQQQKRLNLMSSHYTNLGQFQQNTYDGPYTYSAPGIGSGFVNSNSLQGAAYGQQAMNIAADLGSGRTGLAVGELEQRWRKVE</sequence>
<feature type="compositionally biased region" description="Basic and acidic residues" evidence="1">
    <location>
        <begin position="249"/>
        <end position="266"/>
    </location>
</feature>
<feature type="compositionally biased region" description="Pro residues" evidence="1">
    <location>
        <begin position="54"/>
        <end position="67"/>
    </location>
</feature>
<feature type="compositionally biased region" description="Low complexity" evidence="1">
    <location>
        <begin position="175"/>
        <end position="203"/>
    </location>
</feature>
<dbReference type="PANTHER" id="PTHR48138:SF2">
    <property type="entry name" value="KERATINOCYTE PROLINE-RICH PROTEIN"/>
    <property type="match status" value="1"/>
</dbReference>
<dbReference type="OrthoDB" id="5324692at2759"/>
<feature type="compositionally biased region" description="Pro residues" evidence="1">
    <location>
        <begin position="8"/>
        <end position="20"/>
    </location>
</feature>
<feature type="compositionally biased region" description="Pro residues" evidence="1">
    <location>
        <begin position="104"/>
        <end position="117"/>
    </location>
</feature>
<dbReference type="Proteomes" id="UP000319160">
    <property type="component" value="Unassembled WGS sequence"/>
</dbReference>
<dbReference type="AlphaFoldDB" id="A0A553HUL7"/>
<feature type="region of interest" description="Disordered" evidence="1">
    <location>
        <begin position="1"/>
        <end position="395"/>
    </location>
</feature>
<protein>
    <recommendedName>
        <fullName evidence="4">Integral membrane protein</fullName>
    </recommendedName>
</protein>
<dbReference type="InterPro" id="IPR052881">
    <property type="entry name" value="Keratinocyte_PR"/>
</dbReference>
<feature type="compositionally biased region" description="Polar residues" evidence="1">
    <location>
        <begin position="309"/>
        <end position="319"/>
    </location>
</feature>
<feature type="compositionally biased region" description="Pro residues" evidence="1">
    <location>
        <begin position="35"/>
        <end position="46"/>
    </location>
</feature>
<name>A0A553HUL7_9PEZI</name>
<dbReference type="EMBL" id="VFLP01000043">
    <property type="protein sequence ID" value="TRX91653.1"/>
    <property type="molecule type" value="Genomic_DNA"/>
</dbReference>
<feature type="compositionally biased region" description="Low complexity" evidence="1">
    <location>
        <begin position="295"/>
        <end position="306"/>
    </location>
</feature>
<evidence type="ECO:0000256" key="1">
    <source>
        <dbReference type="SAM" id="MobiDB-lite"/>
    </source>
</evidence>
<feature type="compositionally biased region" description="Pro residues" evidence="1">
    <location>
        <begin position="163"/>
        <end position="174"/>
    </location>
</feature>
<evidence type="ECO:0000313" key="2">
    <source>
        <dbReference type="EMBL" id="TRX91653.1"/>
    </source>
</evidence>